<keyword evidence="14" id="KW-0472">Membrane</keyword>
<evidence type="ECO:0000256" key="6">
    <source>
        <dbReference type="ARBA" id="ARBA00022692"/>
    </source>
</evidence>
<dbReference type="EMBL" id="JAKUCV010000579">
    <property type="protein sequence ID" value="KAJ4849521.1"/>
    <property type="molecule type" value="Genomic_DNA"/>
</dbReference>
<evidence type="ECO:0000259" key="22">
    <source>
        <dbReference type="PROSITE" id="PS50011"/>
    </source>
</evidence>
<evidence type="ECO:0000256" key="17">
    <source>
        <dbReference type="ARBA" id="ARBA00023180"/>
    </source>
</evidence>
<feature type="compositionally biased region" description="Low complexity" evidence="20">
    <location>
        <begin position="486"/>
        <end position="496"/>
    </location>
</feature>
<keyword evidence="15" id="KW-1015">Disulfide bond</keyword>
<keyword evidence="9" id="KW-0677">Repeat</keyword>
<dbReference type="FunFam" id="2.90.10.10:FF:000025">
    <property type="entry name" value="G-type lectin S-receptor-like serine/threonine-protein kinase"/>
    <property type="match status" value="1"/>
</dbReference>
<dbReference type="Pfam" id="PF00954">
    <property type="entry name" value="S_locus_glycop"/>
    <property type="match status" value="1"/>
</dbReference>
<evidence type="ECO:0000256" key="19">
    <source>
        <dbReference type="ARBA" id="ARBA00048679"/>
    </source>
</evidence>
<evidence type="ECO:0000256" key="13">
    <source>
        <dbReference type="ARBA" id="ARBA00022989"/>
    </source>
</evidence>
<evidence type="ECO:0000256" key="4">
    <source>
        <dbReference type="ARBA" id="ARBA00022527"/>
    </source>
</evidence>
<accession>A0A9Q0GGV2</accession>
<dbReference type="SMART" id="SM00108">
    <property type="entry name" value="B_lectin"/>
    <property type="match status" value="1"/>
</dbReference>
<evidence type="ECO:0000256" key="21">
    <source>
        <dbReference type="SAM" id="SignalP"/>
    </source>
</evidence>
<evidence type="ECO:0000256" key="20">
    <source>
        <dbReference type="SAM" id="MobiDB-lite"/>
    </source>
</evidence>
<evidence type="ECO:0000256" key="18">
    <source>
        <dbReference type="ARBA" id="ARBA00047899"/>
    </source>
</evidence>
<dbReference type="InterPro" id="IPR011009">
    <property type="entry name" value="Kinase-like_dom_sf"/>
</dbReference>
<comment type="caution">
    <text evidence="24">The sequence shown here is derived from an EMBL/GenBank/DDBJ whole genome shotgun (WGS) entry which is preliminary data.</text>
</comment>
<dbReference type="GO" id="GO:0030246">
    <property type="term" value="F:carbohydrate binding"/>
    <property type="evidence" value="ECO:0007669"/>
    <property type="project" value="UniProtKB-KW"/>
</dbReference>
<reference evidence="24" key="2">
    <citation type="journal article" date="2023" name="Plants (Basel)">
        <title>Annotation of the Turnera subulata (Passifloraceae) Draft Genome Reveals the S-Locus Evolved after the Divergence of Turneroideae from Passifloroideae in a Stepwise Manner.</title>
        <authorList>
            <person name="Henning P.M."/>
            <person name="Roalson E.H."/>
            <person name="Mir W."/>
            <person name="McCubbin A.G."/>
            <person name="Shore J.S."/>
        </authorList>
    </citation>
    <scope>NUCLEOTIDE SEQUENCE</scope>
    <source>
        <strain evidence="24">F60SS</strain>
    </source>
</reference>
<dbReference type="GO" id="GO:0005524">
    <property type="term" value="F:ATP binding"/>
    <property type="evidence" value="ECO:0007669"/>
    <property type="project" value="UniProtKB-KW"/>
</dbReference>
<keyword evidence="6" id="KW-0812">Transmembrane</keyword>
<evidence type="ECO:0000256" key="5">
    <source>
        <dbReference type="ARBA" id="ARBA00022679"/>
    </source>
</evidence>
<evidence type="ECO:0000256" key="10">
    <source>
        <dbReference type="ARBA" id="ARBA00022741"/>
    </source>
</evidence>
<keyword evidence="17" id="KW-0325">Glycoprotein</keyword>
<gene>
    <name evidence="24" type="ORF">Tsubulata_021103</name>
</gene>
<evidence type="ECO:0000256" key="7">
    <source>
        <dbReference type="ARBA" id="ARBA00022729"/>
    </source>
</evidence>
<dbReference type="GO" id="GO:0004674">
    <property type="term" value="F:protein serine/threonine kinase activity"/>
    <property type="evidence" value="ECO:0007669"/>
    <property type="project" value="UniProtKB-KW"/>
</dbReference>
<evidence type="ECO:0000256" key="16">
    <source>
        <dbReference type="ARBA" id="ARBA00023170"/>
    </source>
</evidence>
<evidence type="ECO:0000256" key="15">
    <source>
        <dbReference type="ARBA" id="ARBA00023157"/>
    </source>
</evidence>
<evidence type="ECO:0000313" key="24">
    <source>
        <dbReference type="EMBL" id="KAJ4849521.1"/>
    </source>
</evidence>
<dbReference type="OrthoDB" id="1918782at2759"/>
<keyword evidence="4" id="KW-0723">Serine/threonine-protein kinase</keyword>
<dbReference type="AlphaFoldDB" id="A0A9Q0GGV2"/>
<dbReference type="SUPFAM" id="SSF56112">
    <property type="entry name" value="Protein kinase-like (PK-like)"/>
    <property type="match status" value="1"/>
</dbReference>
<keyword evidence="25" id="KW-1185">Reference proteome</keyword>
<dbReference type="Gene3D" id="1.10.510.10">
    <property type="entry name" value="Transferase(Phosphotransferase) domain 1"/>
    <property type="match status" value="1"/>
</dbReference>
<keyword evidence="16" id="KW-0675">Receptor</keyword>
<feature type="domain" description="Bulb-type lectin" evidence="23">
    <location>
        <begin position="140"/>
        <end position="258"/>
    </location>
</feature>
<keyword evidence="8" id="KW-0430">Lectin</keyword>
<evidence type="ECO:0000256" key="14">
    <source>
        <dbReference type="ARBA" id="ARBA00023136"/>
    </source>
</evidence>
<dbReference type="PANTHER" id="PTHR47974:SF9">
    <property type="entry name" value="RECEPTOR-LIKE SERINE_THREONINE-PROTEIN KINASE"/>
    <property type="match status" value="1"/>
</dbReference>
<evidence type="ECO:0000256" key="12">
    <source>
        <dbReference type="ARBA" id="ARBA00022840"/>
    </source>
</evidence>
<evidence type="ECO:0000256" key="11">
    <source>
        <dbReference type="ARBA" id="ARBA00022777"/>
    </source>
</evidence>
<dbReference type="Pfam" id="PF01453">
    <property type="entry name" value="B_lectin"/>
    <property type="match status" value="1"/>
</dbReference>
<reference evidence="24" key="1">
    <citation type="submission" date="2022-02" db="EMBL/GenBank/DDBJ databases">
        <authorList>
            <person name="Henning P.M."/>
            <person name="McCubbin A.G."/>
            <person name="Shore J.S."/>
        </authorList>
    </citation>
    <scope>NUCLEOTIDE SEQUENCE</scope>
    <source>
        <strain evidence="24">F60SS</strain>
        <tissue evidence="24">Leaves</tissue>
    </source>
</reference>
<keyword evidence="7 21" id="KW-0732">Signal</keyword>
<organism evidence="24 25">
    <name type="scientific">Turnera subulata</name>
    <dbReference type="NCBI Taxonomy" id="218843"/>
    <lineage>
        <taxon>Eukaryota</taxon>
        <taxon>Viridiplantae</taxon>
        <taxon>Streptophyta</taxon>
        <taxon>Embryophyta</taxon>
        <taxon>Tracheophyta</taxon>
        <taxon>Spermatophyta</taxon>
        <taxon>Magnoliopsida</taxon>
        <taxon>eudicotyledons</taxon>
        <taxon>Gunneridae</taxon>
        <taxon>Pentapetalae</taxon>
        <taxon>rosids</taxon>
        <taxon>fabids</taxon>
        <taxon>Malpighiales</taxon>
        <taxon>Passifloraceae</taxon>
        <taxon>Turnera</taxon>
    </lineage>
</organism>
<feature type="region of interest" description="Disordered" evidence="20">
    <location>
        <begin position="486"/>
        <end position="507"/>
    </location>
</feature>
<dbReference type="PANTHER" id="PTHR47974">
    <property type="entry name" value="OS07G0415500 PROTEIN"/>
    <property type="match status" value="1"/>
</dbReference>
<protein>
    <recommendedName>
        <fullName evidence="2">non-specific serine/threonine protein kinase</fullName>
        <ecNumber evidence="2">2.7.11.1</ecNumber>
    </recommendedName>
</protein>
<comment type="catalytic activity">
    <reaction evidence="19">
        <text>L-seryl-[protein] + ATP = O-phospho-L-seryl-[protein] + ADP + H(+)</text>
        <dbReference type="Rhea" id="RHEA:17989"/>
        <dbReference type="Rhea" id="RHEA-COMP:9863"/>
        <dbReference type="Rhea" id="RHEA-COMP:11604"/>
        <dbReference type="ChEBI" id="CHEBI:15378"/>
        <dbReference type="ChEBI" id="CHEBI:29999"/>
        <dbReference type="ChEBI" id="CHEBI:30616"/>
        <dbReference type="ChEBI" id="CHEBI:83421"/>
        <dbReference type="ChEBI" id="CHEBI:456216"/>
        <dbReference type="EC" id="2.7.11.1"/>
    </reaction>
</comment>
<dbReference type="Pfam" id="PF00069">
    <property type="entry name" value="Pkinase"/>
    <property type="match status" value="1"/>
</dbReference>
<keyword evidence="13" id="KW-1133">Transmembrane helix</keyword>
<dbReference type="EC" id="2.7.11.1" evidence="2"/>
<dbReference type="GO" id="GO:0048544">
    <property type="term" value="P:recognition of pollen"/>
    <property type="evidence" value="ECO:0007669"/>
    <property type="project" value="InterPro"/>
</dbReference>
<dbReference type="InterPro" id="IPR000719">
    <property type="entry name" value="Prot_kinase_dom"/>
</dbReference>
<evidence type="ECO:0000256" key="9">
    <source>
        <dbReference type="ARBA" id="ARBA00022737"/>
    </source>
</evidence>
<keyword evidence="12" id="KW-0067">ATP-binding</keyword>
<dbReference type="PROSITE" id="PS50011">
    <property type="entry name" value="PROTEIN_KINASE_DOM"/>
    <property type="match status" value="1"/>
</dbReference>
<proteinExistence type="predicted"/>
<dbReference type="GO" id="GO:0005886">
    <property type="term" value="C:plasma membrane"/>
    <property type="evidence" value="ECO:0007669"/>
    <property type="project" value="UniProtKB-SubCell"/>
</dbReference>
<dbReference type="SUPFAM" id="SSF51110">
    <property type="entry name" value="alpha-D-mannose-specific plant lectins"/>
    <property type="match status" value="1"/>
</dbReference>
<keyword evidence="3" id="KW-1003">Cell membrane</keyword>
<dbReference type="FunFam" id="1.10.510.10:FF:000384">
    <property type="entry name" value="G-type lectin S-receptor-like serine/threonine-protein kinase"/>
    <property type="match status" value="1"/>
</dbReference>
<evidence type="ECO:0000313" key="25">
    <source>
        <dbReference type="Proteomes" id="UP001141552"/>
    </source>
</evidence>
<evidence type="ECO:0000256" key="3">
    <source>
        <dbReference type="ARBA" id="ARBA00022475"/>
    </source>
</evidence>
<dbReference type="InterPro" id="IPR036426">
    <property type="entry name" value="Bulb-type_lectin_dom_sf"/>
</dbReference>
<feature type="domain" description="Bulb-type lectin" evidence="23">
    <location>
        <begin position="15"/>
        <end position="137"/>
    </location>
</feature>
<evidence type="ECO:0000256" key="1">
    <source>
        <dbReference type="ARBA" id="ARBA00004251"/>
    </source>
</evidence>
<keyword evidence="5" id="KW-0808">Transferase</keyword>
<keyword evidence="10" id="KW-0547">Nucleotide-binding</keyword>
<dbReference type="Proteomes" id="UP001141552">
    <property type="component" value="Unassembled WGS sequence"/>
</dbReference>
<comment type="catalytic activity">
    <reaction evidence="18">
        <text>L-threonyl-[protein] + ATP = O-phospho-L-threonyl-[protein] + ADP + H(+)</text>
        <dbReference type="Rhea" id="RHEA:46608"/>
        <dbReference type="Rhea" id="RHEA-COMP:11060"/>
        <dbReference type="Rhea" id="RHEA-COMP:11605"/>
        <dbReference type="ChEBI" id="CHEBI:15378"/>
        <dbReference type="ChEBI" id="CHEBI:30013"/>
        <dbReference type="ChEBI" id="CHEBI:30616"/>
        <dbReference type="ChEBI" id="CHEBI:61977"/>
        <dbReference type="ChEBI" id="CHEBI:456216"/>
        <dbReference type="EC" id="2.7.11.1"/>
    </reaction>
</comment>
<dbReference type="PROSITE" id="PS50927">
    <property type="entry name" value="BULB_LECTIN"/>
    <property type="match status" value="2"/>
</dbReference>
<comment type="subcellular location">
    <subcellularLocation>
        <location evidence="1">Cell membrane</location>
        <topology evidence="1">Single-pass type I membrane protein</topology>
    </subcellularLocation>
</comment>
<feature type="domain" description="Protein kinase" evidence="22">
    <location>
        <begin position="159"/>
        <end position="451"/>
    </location>
</feature>
<keyword evidence="11" id="KW-0418">Kinase</keyword>
<evidence type="ECO:0000256" key="2">
    <source>
        <dbReference type="ARBA" id="ARBA00012513"/>
    </source>
</evidence>
<name>A0A9Q0GGV2_9ROSI</name>
<evidence type="ECO:0000259" key="23">
    <source>
        <dbReference type="PROSITE" id="PS50927"/>
    </source>
</evidence>
<dbReference type="FunFam" id="2.90.10.10:FF:000016">
    <property type="entry name" value="G-type lectin S-receptor-like serine/threonine-protein kinase"/>
    <property type="match status" value="1"/>
</dbReference>
<dbReference type="InterPro" id="IPR001480">
    <property type="entry name" value="Bulb-type_lectin_dom"/>
</dbReference>
<sequence>MKPISLFSLFFLSFFSFSSSQTTIPLGSSLSASNPNQTWSSPNNTFYVGFTPASPSTYTAAVNFDGGVPIWTAGPAVDSGATLRLLSDGNLQLLNGSGSPVWSSGTASVGVDSASIDDFGNLVLRNRTGFAVWSSFANPTDTIVPNQTFGVNQVFHSGYYSFQLLRSGNLTLRWNDSIVYWNEGLNSSVNVNLTSPRLGLQSVGILSILDSNLPRGYIVAYSNDYAEGTDVLRFLKLDTDGNLRMYSSDRGSGRTTMRWAALTDQCQVYGYCGNFGICSYNDTSSTPICGCPSQNFVPVDANDENILLDENHNAKVSDFGLAKLIHPKDHRHRTLTSVRGTRGYLAPEWLANLPITSKSDVYSFGMVLLEIVSGRRNFDVSEQTNRKKFSLWAYEEYDKGNVTAILDKRLATADVDMEQVTRAIEVSFWCIQEQPSQRPMMGKVVQMLEGVADCEKPPAPKVVTEGSVSGTSINISSNVSALSTFASAPAPSSSSSHQTMGISPIDSENKLERASFSLLHSAPN</sequence>
<evidence type="ECO:0000256" key="8">
    <source>
        <dbReference type="ARBA" id="ARBA00022734"/>
    </source>
</evidence>
<feature type="signal peptide" evidence="21">
    <location>
        <begin position="1"/>
        <end position="20"/>
    </location>
</feature>
<feature type="chain" id="PRO_5040503654" description="non-specific serine/threonine protein kinase" evidence="21">
    <location>
        <begin position="21"/>
        <end position="524"/>
    </location>
</feature>
<dbReference type="SMART" id="SM00220">
    <property type="entry name" value="S_TKc"/>
    <property type="match status" value="1"/>
</dbReference>
<dbReference type="InterPro" id="IPR000858">
    <property type="entry name" value="S_locus_glycoprot_dom"/>
</dbReference>
<dbReference type="Gene3D" id="2.90.10.10">
    <property type="entry name" value="Bulb-type lectin domain"/>
    <property type="match status" value="2"/>
</dbReference>